<evidence type="ECO:0000256" key="5">
    <source>
        <dbReference type="ARBA" id="ARBA00022777"/>
    </source>
</evidence>
<comment type="caution">
    <text evidence="13">The sequence shown here is derived from an EMBL/GenBank/DDBJ whole genome shotgun (WGS) entry which is preliminary data.</text>
</comment>
<sequence>MIGKRTQRPDSDHSQSEDEQPPQPIPQIPQIISKRPRVALAEGCRSIESFEHLNKIDEGAYGVVFRARDRETGEIVAIKKLKLEKEKEGFPITALRELSTLIGLRHPNIINVKEVVYGSSLDKIYVVMEYLDHELKSILEDRKIGFTHSEVKTLVFQLLSGLAHMHARFTFHRDIKTSNLLYSNEGTLKLCDFGLARKFAHPLRPYTNLVVTLWYRAPELLFGADVYSEAVDLWSVGCVMGELILREPLLMGKGEMDQIDKIVRVMGNPNEQVWPGWSKLRYAKNVALNKKFNQNRLREKFPVMPLSPDDHMYLSDLGLDLLQKLLTYDPAKRISASDALKHPWFKEAPTPAKDMPQFPSLNEMSREQLRTKRKKSMDEEQRRQRDEMHDKEDRYLMASAKKSYQDV</sequence>
<proteinExistence type="inferred from homology"/>
<dbReference type="InterPro" id="IPR050108">
    <property type="entry name" value="CDK"/>
</dbReference>
<evidence type="ECO:0000313" key="14">
    <source>
        <dbReference type="Proteomes" id="UP000785679"/>
    </source>
</evidence>
<protein>
    <recommendedName>
        <fullName evidence="8">Cyclin-dependent kinase 2 homolog</fullName>
    </recommendedName>
    <alternativeName>
        <fullName evidence="9">Cell division control protein 2 homolog</fullName>
    </alternativeName>
    <alternativeName>
        <fullName evidence="10">cdc2-related kinase 2</fullName>
    </alternativeName>
</protein>
<dbReference type="GO" id="GO:0004674">
    <property type="term" value="F:protein serine/threonine kinase activity"/>
    <property type="evidence" value="ECO:0007669"/>
    <property type="project" value="UniProtKB-KW"/>
</dbReference>
<feature type="compositionally biased region" description="Basic and acidic residues" evidence="11">
    <location>
        <begin position="364"/>
        <end position="395"/>
    </location>
</feature>
<feature type="compositionally biased region" description="Basic and acidic residues" evidence="11">
    <location>
        <begin position="7"/>
        <end position="16"/>
    </location>
</feature>
<feature type="region of interest" description="Disordered" evidence="11">
    <location>
        <begin position="1"/>
        <end position="29"/>
    </location>
</feature>
<dbReference type="Gene3D" id="3.30.200.20">
    <property type="entry name" value="Phosphorylase Kinase, domain 1"/>
    <property type="match status" value="1"/>
</dbReference>
<keyword evidence="2" id="KW-0723">Serine/threonine-protein kinase</keyword>
<evidence type="ECO:0000256" key="1">
    <source>
        <dbReference type="ARBA" id="ARBA00006485"/>
    </source>
</evidence>
<evidence type="ECO:0000256" key="8">
    <source>
        <dbReference type="ARBA" id="ARBA00039612"/>
    </source>
</evidence>
<dbReference type="GO" id="GO:0010556">
    <property type="term" value="P:regulation of macromolecule biosynthetic process"/>
    <property type="evidence" value="ECO:0007669"/>
    <property type="project" value="UniProtKB-ARBA"/>
</dbReference>
<dbReference type="AlphaFoldDB" id="A0A8J8T0S3"/>
<comment type="similarity">
    <text evidence="1">Belongs to the protein kinase superfamily. CMGC Ser/Thr protein kinase family. CDC2/CDKX subfamily.</text>
</comment>
<dbReference type="Proteomes" id="UP000785679">
    <property type="component" value="Unassembled WGS sequence"/>
</dbReference>
<dbReference type="SMART" id="SM00220">
    <property type="entry name" value="S_TKc"/>
    <property type="match status" value="1"/>
</dbReference>
<accession>A0A8J8T0S3</accession>
<evidence type="ECO:0000256" key="11">
    <source>
        <dbReference type="SAM" id="MobiDB-lite"/>
    </source>
</evidence>
<dbReference type="FunFam" id="1.10.510.10:FF:000533">
    <property type="entry name" value="cyclin-dependent kinase 10"/>
    <property type="match status" value="1"/>
</dbReference>
<evidence type="ECO:0000259" key="12">
    <source>
        <dbReference type="PROSITE" id="PS50011"/>
    </source>
</evidence>
<gene>
    <name evidence="13" type="ORF">FGO68_gene3864</name>
</gene>
<keyword evidence="3" id="KW-0808">Transferase</keyword>
<dbReference type="PROSITE" id="PS50011">
    <property type="entry name" value="PROTEIN_KINASE_DOM"/>
    <property type="match status" value="1"/>
</dbReference>
<dbReference type="FunFam" id="3.30.200.20:FF:000172">
    <property type="entry name" value="cyclin-dependent kinase G-2 isoform X1"/>
    <property type="match status" value="1"/>
</dbReference>
<name>A0A8J8T0S3_HALGN</name>
<evidence type="ECO:0000256" key="9">
    <source>
        <dbReference type="ARBA" id="ARBA00041902"/>
    </source>
</evidence>
<evidence type="ECO:0000256" key="4">
    <source>
        <dbReference type="ARBA" id="ARBA00022741"/>
    </source>
</evidence>
<organism evidence="13 14">
    <name type="scientific">Halteria grandinella</name>
    <dbReference type="NCBI Taxonomy" id="5974"/>
    <lineage>
        <taxon>Eukaryota</taxon>
        <taxon>Sar</taxon>
        <taxon>Alveolata</taxon>
        <taxon>Ciliophora</taxon>
        <taxon>Intramacronucleata</taxon>
        <taxon>Spirotrichea</taxon>
        <taxon>Stichotrichia</taxon>
        <taxon>Sporadotrichida</taxon>
        <taxon>Halteriidae</taxon>
        <taxon>Halteria</taxon>
    </lineage>
</organism>
<evidence type="ECO:0000256" key="6">
    <source>
        <dbReference type="ARBA" id="ARBA00022840"/>
    </source>
</evidence>
<dbReference type="GO" id="GO:0080090">
    <property type="term" value="P:regulation of primary metabolic process"/>
    <property type="evidence" value="ECO:0007669"/>
    <property type="project" value="UniProtKB-ARBA"/>
</dbReference>
<evidence type="ECO:0000256" key="3">
    <source>
        <dbReference type="ARBA" id="ARBA00022679"/>
    </source>
</evidence>
<dbReference type="GO" id="GO:0005524">
    <property type="term" value="F:ATP binding"/>
    <property type="evidence" value="ECO:0007669"/>
    <property type="project" value="UniProtKB-KW"/>
</dbReference>
<dbReference type="OrthoDB" id="1732493at2759"/>
<dbReference type="EMBL" id="RRYP01011099">
    <property type="protein sequence ID" value="TNV77959.1"/>
    <property type="molecule type" value="Genomic_DNA"/>
</dbReference>
<keyword evidence="6" id="KW-0067">ATP-binding</keyword>
<reference evidence="13" key="1">
    <citation type="submission" date="2019-06" db="EMBL/GenBank/DDBJ databases">
        <authorList>
            <person name="Zheng W."/>
        </authorList>
    </citation>
    <scope>NUCLEOTIDE SEQUENCE</scope>
    <source>
        <strain evidence="13">QDHG01</strain>
    </source>
</reference>
<keyword evidence="14" id="KW-1185">Reference proteome</keyword>
<keyword evidence="5" id="KW-0418">Kinase</keyword>
<feature type="region of interest" description="Disordered" evidence="11">
    <location>
        <begin position="347"/>
        <end position="407"/>
    </location>
</feature>
<comment type="subunit">
    <text evidence="7">May form a complex composed of at least the catalytic subunit CRK2 and a cyclin.</text>
</comment>
<evidence type="ECO:0000256" key="2">
    <source>
        <dbReference type="ARBA" id="ARBA00022527"/>
    </source>
</evidence>
<dbReference type="PANTHER" id="PTHR24056">
    <property type="entry name" value="CELL DIVISION PROTEIN KINASE"/>
    <property type="match status" value="1"/>
</dbReference>
<evidence type="ECO:0000313" key="13">
    <source>
        <dbReference type="EMBL" id="TNV77959.1"/>
    </source>
</evidence>
<dbReference type="PANTHER" id="PTHR24056:SF107">
    <property type="entry name" value="CYCLIN-DEPENDENT KINASE 11A-RELATED"/>
    <property type="match status" value="1"/>
</dbReference>
<dbReference type="InterPro" id="IPR011009">
    <property type="entry name" value="Kinase-like_dom_sf"/>
</dbReference>
<keyword evidence="4" id="KW-0547">Nucleotide-binding</keyword>
<dbReference type="InterPro" id="IPR000719">
    <property type="entry name" value="Prot_kinase_dom"/>
</dbReference>
<dbReference type="SUPFAM" id="SSF56112">
    <property type="entry name" value="Protein kinase-like (PK-like)"/>
    <property type="match status" value="1"/>
</dbReference>
<feature type="domain" description="Protein kinase" evidence="12">
    <location>
        <begin position="50"/>
        <end position="345"/>
    </location>
</feature>
<dbReference type="GO" id="GO:0007346">
    <property type="term" value="P:regulation of mitotic cell cycle"/>
    <property type="evidence" value="ECO:0007669"/>
    <property type="project" value="TreeGrafter"/>
</dbReference>
<dbReference type="Pfam" id="PF00069">
    <property type="entry name" value="Pkinase"/>
    <property type="match status" value="1"/>
</dbReference>
<evidence type="ECO:0000256" key="10">
    <source>
        <dbReference type="ARBA" id="ARBA00042858"/>
    </source>
</evidence>
<evidence type="ECO:0000256" key="7">
    <source>
        <dbReference type="ARBA" id="ARBA00038543"/>
    </source>
</evidence>
<dbReference type="Gene3D" id="1.10.510.10">
    <property type="entry name" value="Transferase(Phosphotransferase) domain 1"/>
    <property type="match status" value="1"/>
</dbReference>
<dbReference type="GO" id="GO:0005634">
    <property type="term" value="C:nucleus"/>
    <property type="evidence" value="ECO:0007669"/>
    <property type="project" value="TreeGrafter"/>
</dbReference>